<dbReference type="PANTHER" id="PTHR33365:SF11">
    <property type="entry name" value="TAT PATHWAY SIGNAL SEQUENCE"/>
    <property type="match status" value="1"/>
</dbReference>
<comment type="caution">
    <text evidence="5">The sequence shown here is derived from an EMBL/GenBank/DDBJ whole genome shotgun (WGS) entry which is preliminary data.</text>
</comment>
<keyword evidence="6" id="KW-1185">Reference proteome</keyword>
<accession>A0ABR4C0M3</accession>
<comment type="similarity">
    <text evidence="3">Belongs to the ustYa family.</text>
</comment>
<keyword evidence="2" id="KW-0560">Oxidoreductase</keyword>
<evidence type="ECO:0000256" key="4">
    <source>
        <dbReference type="SAM" id="Phobius"/>
    </source>
</evidence>
<protein>
    <recommendedName>
        <fullName evidence="7">Oxidase ustYa</fullName>
    </recommendedName>
</protein>
<evidence type="ECO:0000313" key="5">
    <source>
        <dbReference type="EMBL" id="KAL2062558.1"/>
    </source>
</evidence>
<evidence type="ECO:0000313" key="6">
    <source>
        <dbReference type="Proteomes" id="UP001595075"/>
    </source>
</evidence>
<evidence type="ECO:0000256" key="3">
    <source>
        <dbReference type="ARBA" id="ARBA00035112"/>
    </source>
</evidence>
<reference evidence="5 6" key="1">
    <citation type="journal article" date="2024" name="Commun. Biol.">
        <title>Comparative genomic analysis of thermophilic fungi reveals convergent evolutionary adaptations and gene losses.</title>
        <authorList>
            <person name="Steindorff A.S."/>
            <person name="Aguilar-Pontes M.V."/>
            <person name="Robinson A.J."/>
            <person name="Andreopoulos B."/>
            <person name="LaButti K."/>
            <person name="Kuo A."/>
            <person name="Mondo S."/>
            <person name="Riley R."/>
            <person name="Otillar R."/>
            <person name="Haridas S."/>
            <person name="Lipzen A."/>
            <person name="Grimwood J."/>
            <person name="Schmutz J."/>
            <person name="Clum A."/>
            <person name="Reid I.D."/>
            <person name="Moisan M.C."/>
            <person name="Butler G."/>
            <person name="Nguyen T.T.M."/>
            <person name="Dewar K."/>
            <person name="Conant G."/>
            <person name="Drula E."/>
            <person name="Henrissat B."/>
            <person name="Hansel C."/>
            <person name="Singer S."/>
            <person name="Hutchinson M.I."/>
            <person name="de Vries R.P."/>
            <person name="Natvig D.O."/>
            <person name="Powell A.J."/>
            <person name="Tsang A."/>
            <person name="Grigoriev I.V."/>
        </authorList>
    </citation>
    <scope>NUCLEOTIDE SEQUENCE [LARGE SCALE GENOMIC DNA]</scope>
    <source>
        <strain evidence="5 6">CBS 494.80</strain>
    </source>
</reference>
<evidence type="ECO:0000256" key="2">
    <source>
        <dbReference type="ARBA" id="ARBA00023002"/>
    </source>
</evidence>
<proteinExistence type="inferred from homology"/>
<keyword evidence="4" id="KW-0812">Transmembrane</keyword>
<keyword evidence="4" id="KW-1133">Transmembrane helix</keyword>
<gene>
    <name evidence="5" type="ORF">VTL71DRAFT_6824</name>
</gene>
<dbReference type="Proteomes" id="UP001595075">
    <property type="component" value="Unassembled WGS sequence"/>
</dbReference>
<dbReference type="EMBL" id="JAZHXI010000017">
    <property type="protein sequence ID" value="KAL2062558.1"/>
    <property type="molecule type" value="Genomic_DNA"/>
</dbReference>
<comment type="pathway">
    <text evidence="1">Mycotoxin biosynthesis.</text>
</comment>
<dbReference type="PANTHER" id="PTHR33365">
    <property type="entry name" value="YALI0B05434P"/>
    <property type="match status" value="1"/>
</dbReference>
<feature type="transmembrane region" description="Helical" evidence="4">
    <location>
        <begin position="48"/>
        <end position="71"/>
    </location>
</feature>
<evidence type="ECO:0008006" key="7">
    <source>
        <dbReference type="Google" id="ProtNLM"/>
    </source>
</evidence>
<keyword evidence="4" id="KW-0472">Membrane</keyword>
<dbReference type="Pfam" id="PF11807">
    <property type="entry name" value="UstYa"/>
    <property type="match status" value="1"/>
</dbReference>
<name>A0ABR4C0M3_9HELO</name>
<sequence>MAQPSYTILEQKESIQDLENHAKLSPPTIRGRCYIFIQKSLSTILKTVSLVAAVLCLSLLAGFVASKAFIWNLPPSNQPGPLPEAFFPNFGRLSLSFVNGGDFTRNDSYGDQLWDGLVPIGAGYVRVPNPRQFNLPPSEVLEDNGPGYAELYQASVVHQLHCMGVLRDYTRAYETGLPPPRGGNMHVRHCIEYLRQIILCNADTTLEQTNAEGAFTAQDAVHQCRDWNLVKAFLEENRADDATPGILGT</sequence>
<organism evidence="5 6">
    <name type="scientific">Oculimacula yallundae</name>
    <dbReference type="NCBI Taxonomy" id="86028"/>
    <lineage>
        <taxon>Eukaryota</taxon>
        <taxon>Fungi</taxon>
        <taxon>Dikarya</taxon>
        <taxon>Ascomycota</taxon>
        <taxon>Pezizomycotina</taxon>
        <taxon>Leotiomycetes</taxon>
        <taxon>Helotiales</taxon>
        <taxon>Ploettnerulaceae</taxon>
        <taxon>Oculimacula</taxon>
    </lineage>
</organism>
<dbReference type="InterPro" id="IPR021765">
    <property type="entry name" value="UstYa-like"/>
</dbReference>
<evidence type="ECO:0000256" key="1">
    <source>
        <dbReference type="ARBA" id="ARBA00004685"/>
    </source>
</evidence>